<dbReference type="Proteomes" id="UP000054217">
    <property type="component" value="Unassembled WGS sequence"/>
</dbReference>
<dbReference type="AlphaFoldDB" id="A0A0C3NML3"/>
<dbReference type="InParanoid" id="A0A0C3NML3"/>
<proteinExistence type="predicted"/>
<name>A0A0C3NML3_PISTI</name>
<evidence type="ECO:0000313" key="2">
    <source>
        <dbReference type="Proteomes" id="UP000054217"/>
    </source>
</evidence>
<evidence type="ECO:0000313" key="1">
    <source>
        <dbReference type="EMBL" id="KIN96588.1"/>
    </source>
</evidence>
<sequence length="137" mass="14696">MEGSTLLRYKLCSCFTSFPIAFGASGSVFQASALNTGAGSSSPGTSITQLAFTYHTPCHCEYRTLGINGHPNLLAQGTVNIMKCVRGNELDCKRLLQFICYSSSSGSISAYPFKACSHIAKRMFWVMGSMSELGLGL</sequence>
<gene>
    <name evidence="1" type="ORF">M404DRAFT_239038</name>
</gene>
<dbReference type="HOGENOM" id="CLU_1865931_0_0_1"/>
<reference evidence="2" key="2">
    <citation type="submission" date="2015-01" db="EMBL/GenBank/DDBJ databases">
        <title>Evolutionary Origins and Diversification of the Mycorrhizal Mutualists.</title>
        <authorList>
            <consortium name="DOE Joint Genome Institute"/>
            <consortium name="Mycorrhizal Genomics Consortium"/>
            <person name="Kohler A."/>
            <person name="Kuo A."/>
            <person name="Nagy L.G."/>
            <person name="Floudas D."/>
            <person name="Copeland A."/>
            <person name="Barry K.W."/>
            <person name="Cichocki N."/>
            <person name="Veneault-Fourrey C."/>
            <person name="LaButti K."/>
            <person name="Lindquist E.A."/>
            <person name="Lipzen A."/>
            <person name="Lundell T."/>
            <person name="Morin E."/>
            <person name="Murat C."/>
            <person name="Riley R."/>
            <person name="Ohm R."/>
            <person name="Sun H."/>
            <person name="Tunlid A."/>
            <person name="Henrissat B."/>
            <person name="Grigoriev I.V."/>
            <person name="Hibbett D.S."/>
            <person name="Martin F."/>
        </authorList>
    </citation>
    <scope>NUCLEOTIDE SEQUENCE [LARGE SCALE GENOMIC DNA]</scope>
    <source>
        <strain evidence="2">Marx 270</strain>
    </source>
</reference>
<reference evidence="1 2" key="1">
    <citation type="submission" date="2014-04" db="EMBL/GenBank/DDBJ databases">
        <authorList>
            <consortium name="DOE Joint Genome Institute"/>
            <person name="Kuo A."/>
            <person name="Kohler A."/>
            <person name="Costa M.D."/>
            <person name="Nagy L.G."/>
            <person name="Floudas D."/>
            <person name="Copeland A."/>
            <person name="Barry K.W."/>
            <person name="Cichocki N."/>
            <person name="Veneault-Fourrey C."/>
            <person name="LaButti K."/>
            <person name="Lindquist E.A."/>
            <person name="Lipzen A."/>
            <person name="Lundell T."/>
            <person name="Morin E."/>
            <person name="Murat C."/>
            <person name="Sun H."/>
            <person name="Tunlid A."/>
            <person name="Henrissat B."/>
            <person name="Grigoriev I.V."/>
            <person name="Hibbett D.S."/>
            <person name="Martin F."/>
            <person name="Nordberg H.P."/>
            <person name="Cantor M.N."/>
            <person name="Hua S.X."/>
        </authorList>
    </citation>
    <scope>NUCLEOTIDE SEQUENCE [LARGE SCALE GENOMIC DNA]</scope>
    <source>
        <strain evidence="1 2">Marx 270</strain>
    </source>
</reference>
<protein>
    <submittedName>
        <fullName evidence="1">Uncharacterized protein</fullName>
    </submittedName>
</protein>
<accession>A0A0C3NML3</accession>
<organism evidence="1 2">
    <name type="scientific">Pisolithus tinctorius Marx 270</name>
    <dbReference type="NCBI Taxonomy" id="870435"/>
    <lineage>
        <taxon>Eukaryota</taxon>
        <taxon>Fungi</taxon>
        <taxon>Dikarya</taxon>
        <taxon>Basidiomycota</taxon>
        <taxon>Agaricomycotina</taxon>
        <taxon>Agaricomycetes</taxon>
        <taxon>Agaricomycetidae</taxon>
        <taxon>Boletales</taxon>
        <taxon>Sclerodermatineae</taxon>
        <taxon>Pisolithaceae</taxon>
        <taxon>Pisolithus</taxon>
    </lineage>
</organism>
<keyword evidence="2" id="KW-1185">Reference proteome</keyword>
<dbReference type="EMBL" id="KN832043">
    <property type="protein sequence ID" value="KIN96588.1"/>
    <property type="molecule type" value="Genomic_DNA"/>
</dbReference>